<dbReference type="Gene3D" id="3.30.200.20">
    <property type="entry name" value="Phosphorylase Kinase, domain 1"/>
    <property type="match status" value="1"/>
</dbReference>
<comment type="pathway">
    <text evidence="5">Carbohydrate metabolism; hexose metabolism.</text>
</comment>
<gene>
    <name evidence="20" type="ORF">EXN66_Car001681</name>
</gene>
<feature type="region of interest" description="Disordered" evidence="17">
    <location>
        <begin position="340"/>
        <end position="448"/>
    </location>
</feature>
<keyword evidence="21" id="KW-1185">Reference proteome</keyword>
<evidence type="ECO:0000256" key="3">
    <source>
        <dbReference type="ARBA" id="ARBA00004496"/>
    </source>
</evidence>
<dbReference type="FunFam" id="3.30.200.20:FF:000927">
    <property type="entry name" value="Cyclin-dependent kinase 2"/>
    <property type="match status" value="1"/>
</dbReference>
<dbReference type="SUPFAM" id="SSF54928">
    <property type="entry name" value="RNA-binding domain, RBD"/>
    <property type="match status" value="2"/>
</dbReference>
<dbReference type="FunFam" id="3.30.70.330:FF:000073">
    <property type="entry name" value="Heterogeneous nuclear ribonucleoprotein L like"/>
    <property type="match status" value="1"/>
</dbReference>
<feature type="compositionally biased region" description="Basic and acidic residues" evidence="17">
    <location>
        <begin position="392"/>
        <end position="410"/>
    </location>
</feature>
<dbReference type="Gene3D" id="1.10.510.10">
    <property type="entry name" value="Transferase(Phosphotransferase) domain 1"/>
    <property type="match status" value="2"/>
</dbReference>
<dbReference type="GO" id="GO:0005634">
    <property type="term" value="C:nucleus"/>
    <property type="evidence" value="ECO:0007669"/>
    <property type="project" value="InterPro"/>
</dbReference>
<comment type="similarity">
    <text evidence="6">Belongs to the aldose epimerase family.</text>
</comment>
<dbReference type="InterPro" id="IPR055204">
    <property type="entry name" value="HNRNPL_RRM"/>
</dbReference>
<feature type="compositionally biased region" description="Polar residues" evidence="17">
    <location>
        <begin position="377"/>
        <end position="390"/>
    </location>
</feature>
<dbReference type="InterPro" id="IPR011009">
    <property type="entry name" value="Kinase-like_dom_sf"/>
</dbReference>
<keyword evidence="13" id="KW-0119">Carbohydrate metabolism</keyword>
<dbReference type="SUPFAM" id="SSF74650">
    <property type="entry name" value="Galactose mutarotase-like"/>
    <property type="match status" value="1"/>
</dbReference>
<dbReference type="Pfam" id="PF00069">
    <property type="entry name" value="Pkinase"/>
    <property type="match status" value="1"/>
</dbReference>
<evidence type="ECO:0000313" key="20">
    <source>
        <dbReference type="EMBL" id="KAF3708507.1"/>
    </source>
</evidence>
<evidence type="ECO:0000256" key="8">
    <source>
        <dbReference type="ARBA" id="ARBA00013185"/>
    </source>
</evidence>
<dbReference type="Pfam" id="PF01263">
    <property type="entry name" value="Aldose_epim"/>
    <property type="match status" value="1"/>
</dbReference>
<dbReference type="GO" id="GO:0006006">
    <property type="term" value="P:glucose metabolic process"/>
    <property type="evidence" value="ECO:0007669"/>
    <property type="project" value="TreeGrafter"/>
</dbReference>
<dbReference type="NCBIfam" id="NF008277">
    <property type="entry name" value="PRK11055.1"/>
    <property type="match status" value="1"/>
</dbReference>
<dbReference type="CDD" id="cd09019">
    <property type="entry name" value="galactose_mutarotase_like"/>
    <property type="match status" value="1"/>
</dbReference>
<dbReference type="PROSITE" id="PS00108">
    <property type="entry name" value="PROTEIN_KINASE_ST"/>
    <property type="match status" value="1"/>
</dbReference>
<evidence type="ECO:0000256" key="1">
    <source>
        <dbReference type="ARBA" id="ARBA00001614"/>
    </source>
</evidence>
<comment type="catalytic activity">
    <reaction evidence="1">
        <text>alpha-D-glucose = beta-D-glucose</text>
        <dbReference type="Rhea" id="RHEA:10264"/>
        <dbReference type="ChEBI" id="CHEBI:15903"/>
        <dbReference type="ChEBI" id="CHEBI:17925"/>
        <dbReference type="EC" id="5.1.3.3"/>
    </reaction>
</comment>
<comment type="function">
    <text evidence="15">Mutarotase that catalyzes the interconversion of beta-D-galactose and alpha-D-galactose during galactose metabolism. Beta-D-galactose is metabolized in the liver into glucose 1-phosphate, the primary metabolic fuel, by the action of four enzymes that constitute the Leloir pathway: GALM, GALK1 (galactokinase), GALT (galactose-1-phosphate uridylyltransferase) and GALE (UDP-galactose-4'-epimerase). Involved in the maintenance of the equilibrium between the beta- and alpha-anomers of galactose, therefore ensuring a sufficient supply of the alpha-anomer for GALK1. Also active on D-glucose although shows a preference for galactose over glucose.</text>
</comment>
<comment type="subcellular location">
    <subcellularLocation>
        <location evidence="3">Cytoplasm</location>
    </subcellularLocation>
</comment>
<dbReference type="Pfam" id="PF22976">
    <property type="entry name" value="RRM_10"/>
    <property type="match status" value="1"/>
</dbReference>
<dbReference type="Proteomes" id="UP000503349">
    <property type="component" value="Chromosome 1"/>
</dbReference>
<dbReference type="Gene3D" id="2.70.98.10">
    <property type="match status" value="1"/>
</dbReference>
<evidence type="ECO:0000256" key="12">
    <source>
        <dbReference type="ARBA" id="ARBA00023235"/>
    </source>
</evidence>
<evidence type="ECO:0000256" key="15">
    <source>
        <dbReference type="ARBA" id="ARBA00045743"/>
    </source>
</evidence>
<keyword evidence="16" id="KW-0694">RNA-binding</keyword>
<dbReference type="InterPro" id="IPR035979">
    <property type="entry name" value="RBD_domain_sf"/>
</dbReference>
<evidence type="ECO:0000256" key="17">
    <source>
        <dbReference type="SAM" id="MobiDB-lite"/>
    </source>
</evidence>
<dbReference type="UniPathway" id="UPA00214"/>
<dbReference type="CDD" id="cd12700">
    <property type="entry name" value="RRM3_hnRPLL"/>
    <property type="match status" value="1"/>
</dbReference>
<dbReference type="GO" id="GO:0006397">
    <property type="term" value="P:mRNA processing"/>
    <property type="evidence" value="ECO:0007669"/>
    <property type="project" value="InterPro"/>
</dbReference>
<evidence type="ECO:0000256" key="4">
    <source>
        <dbReference type="ARBA" id="ARBA00004947"/>
    </source>
</evidence>
<dbReference type="GO" id="GO:0003723">
    <property type="term" value="F:RNA binding"/>
    <property type="evidence" value="ECO:0007669"/>
    <property type="project" value="UniProtKB-UniRule"/>
</dbReference>
<proteinExistence type="inferred from homology"/>
<dbReference type="InterPro" id="IPR034983">
    <property type="entry name" value="hnRPLL_RRM3"/>
</dbReference>
<dbReference type="InterPro" id="IPR014718">
    <property type="entry name" value="GH-type_carb-bd"/>
</dbReference>
<dbReference type="GO" id="GO:0005524">
    <property type="term" value="F:ATP binding"/>
    <property type="evidence" value="ECO:0007669"/>
    <property type="project" value="InterPro"/>
</dbReference>
<dbReference type="GO" id="GO:0005737">
    <property type="term" value="C:cytoplasm"/>
    <property type="evidence" value="ECO:0007669"/>
    <property type="project" value="UniProtKB-SubCell"/>
</dbReference>
<dbReference type="Pfam" id="PF13893">
    <property type="entry name" value="RRM_5"/>
    <property type="match status" value="1"/>
</dbReference>
<reference evidence="21" key="2">
    <citation type="submission" date="2019-02" db="EMBL/GenBank/DDBJ databases">
        <title>Opniocepnalus argus Var Kimnra genome.</title>
        <authorList>
            <person name="Zhou C."/>
            <person name="Xiao S."/>
        </authorList>
    </citation>
    <scope>NUCLEOTIDE SEQUENCE [LARGE SCALE GENOMIC DNA]</scope>
</reference>
<evidence type="ECO:0000256" key="14">
    <source>
        <dbReference type="ARBA" id="ARBA00032729"/>
    </source>
</evidence>
<dbReference type="SMART" id="SM00220">
    <property type="entry name" value="S_TKc"/>
    <property type="match status" value="1"/>
</dbReference>
<dbReference type="AlphaFoldDB" id="A0A6G1R1E4"/>
<dbReference type="InterPro" id="IPR008271">
    <property type="entry name" value="Ser/Thr_kinase_AS"/>
</dbReference>
<dbReference type="NCBIfam" id="TIGR01649">
    <property type="entry name" value="hnRNP-L_PTB"/>
    <property type="match status" value="1"/>
</dbReference>
<evidence type="ECO:0000256" key="10">
    <source>
        <dbReference type="ARBA" id="ARBA00022490"/>
    </source>
</evidence>
<keyword evidence="20" id="KW-0687">Ribonucleoprotein</keyword>
<organism evidence="20 21">
    <name type="scientific">Channa argus</name>
    <name type="common">Northern snakehead</name>
    <name type="synonym">Ophicephalus argus</name>
    <dbReference type="NCBI Taxonomy" id="215402"/>
    <lineage>
        <taxon>Eukaryota</taxon>
        <taxon>Metazoa</taxon>
        <taxon>Chordata</taxon>
        <taxon>Craniata</taxon>
        <taxon>Vertebrata</taxon>
        <taxon>Euteleostomi</taxon>
        <taxon>Actinopterygii</taxon>
        <taxon>Neopterygii</taxon>
        <taxon>Teleostei</taxon>
        <taxon>Neoteleostei</taxon>
        <taxon>Acanthomorphata</taxon>
        <taxon>Anabantaria</taxon>
        <taxon>Anabantiformes</taxon>
        <taxon>Channoidei</taxon>
        <taxon>Channidae</taxon>
        <taxon>Channa</taxon>
    </lineage>
</organism>
<evidence type="ECO:0000313" key="21">
    <source>
        <dbReference type="Proteomes" id="UP000503349"/>
    </source>
</evidence>
<evidence type="ECO:0000256" key="16">
    <source>
        <dbReference type="PROSITE-ProRule" id="PRU00176"/>
    </source>
</evidence>
<dbReference type="InterPro" id="IPR018052">
    <property type="entry name" value="Ald1_epimerase_CS"/>
</dbReference>
<dbReference type="SUPFAM" id="SSF56112">
    <property type="entry name" value="Protein kinase-like (PK-like)"/>
    <property type="match status" value="1"/>
</dbReference>
<accession>A0A6G1R1E4</accession>
<dbReference type="InterPro" id="IPR008183">
    <property type="entry name" value="Aldose_1/G6P_1-epimerase"/>
</dbReference>
<feature type="domain" description="RRM" evidence="19">
    <location>
        <begin position="619"/>
        <end position="693"/>
    </location>
</feature>
<evidence type="ECO:0000256" key="9">
    <source>
        <dbReference type="ARBA" id="ARBA00021023"/>
    </source>
</evidence>
<dbReference type="InterPro" id="IPR000719">
    <property type="entry name" value="Prot_kinase_dom"/>
</dbReference>
<dbReference type="GO" id="GO:1990904">
    <property type="term" value="C:ribonucleoprotein complex"/>
    <property type="evidence" value="ECO:0007669"/>
    <property type="project" value="UniProtKB-KW"/>
</dbReference>
<dbReference type="GO" id="GO:0030246">
    <property type="term" value="F:carbohydrate binding"/>
    <property type="evidence" value="ECO:0007669"/>
    <property type="project" value="InterPro"/>
</dbReference>
<dbReference type="GO" id="GO:0033499">
    <property type="term" value="P:galactose catabolic process via UDP-galactose, Leloir pathway"/>
    <property type="evidence" value="ECO:0007669"/>
    <property type="project" value="TreeGrafter"/>
</dbReference>
<keyword evidence="10" id="KW-0963">Cytoplasm</keyword>
<comment type="pathway">
    <text evidence="4">Carbohydrate metabolism; galactose metabolism.</text>
</comment>
<keyword evidence="11" id="KW-0597">Phosphoprotein</keyword>
<comment type="subunit">
    <text evidence="7">Monomer.</text>
</comment>
<dbReference type="InterPro" id="IPR011013">
    <property type="entry name" value="Gal_mutarotase_sf_dom"/>
</dbReference>
<evidence type="ECO:0000259" key="19">
    <source>
        <dbReference type="PROSITE" id="PS50102"/>
    </source>
</evidence>
<feature type="compositionally biased region" description="Polar residues" evidence="17">
    <location>
        <begin position="352"/>
        <end position="362"/>
    </location>
</feature>
<name>A0A6G1R1E4_CHAAH</name>
<dbReference type="InterPro" id="IPR047215">
    <property type="entry name" value="Galactose_mutarotase-like"/>
</dbReference>
<evidence type="ECO:0000259" key="18">
    <source>
        <dbReference type="PROSITE" id="PS50011"/>
    </source>
</evidence>
<dbReference type="InterPro" id="IPR012677">
    <property type="entry name" value="Nucleotide-bd_a/b_plait_sf"/>
</dbReference>
<reference evidence="20 21" key="1">
    <citation type="submission" date="2019-02" db="EMBL/GenBank/DDBJ databases">
        <title>Opniocepnalus argus genome.</title>
        <authorList>
            <person name="Zhou C."/>
            <person name="Xiao S."/>
        </authorList>
    </citation>
    <scope>NUCLEOTIDE SEQUENCE [LARGE SCALE GENOMIC DNA]</scope>
    <source>
        <strain evidence="20">OARG1902GOOAL</strain>
        <tissue evidence="20">Muscle</tissue>
    </source>
</reference>
<dbReference type="FunFam" id="2.70.98.10:FF:000003">
    <property type="entry name" value="Aldose 1-epimerase"/>
    <property type="match status" value="1"/>
</dbReference>
<protein>
    <recommendedName>
        <fullName evidence="9">Galactose mutarotase</fullName>
        <ecNumber evidence="8">5.1.3.3</ecNumber>
    </recommendedName>
    <alternativeName>
        <fullName evidence="14">Aldose 1-epimerase</fullName>
    </alternativeName>
</protein>
<dbReference type="PANTHER" id="PTHR10091">
    <property type="entry name" value="ALDOSE-1-EPIMERASE"/>
    <property type="match status" value="1"/>
</dbReference>
<evidence type="ECO:0000256" key="6">
    <source>
        <dbReference type="ARBA" id="ARBA00006206"/>
    </source>
</evidence>
<dbReference type="GO" id="GO:0004672">
    <property type="term" value="F:protein kinase activity"/>
    <property type="evidence" value="ECO:0007669"/>
    <property type="project" value="InterPro"/>
</dbReference>
<evidence type="ECO:0000256" key="13">
    <source>
        <dbReference type="ARBA" id="ARBA00023277"/>
    </source>
</evidence>
<evidence type="ECO:0000256" key="5">
    <source>
        <dbReference type="ARBA" id="ARBA00005028"/>
    </source>
</evidence>
<keyword evidence="12" id="KW-0413">Isomerase</keyword>
<dbReference type="InterPro" id="IPR000504">
    <property type="entry name" value="RRM_dom"/>
</dbReference>
<dbReference type="GO" id="GO:0004034">
    <property type="term" value="F:aldose 1-epimerase activity"/>
    <property type="evidence" value="ECO:0007669"/>
    <property type="project" value="UniProtKB-EC"/>
</dbReference>
<dbReference type="PANTHER" id="PTHR10091:SF0">
    <property type="entry name" value="GALACTOSE MUTAROTASE"/>
    <property type="match status" value="1"/>
</dbReference>
<dbReference type="Gene3D" id="3.30.70.330">
    <property type="match status" value="3"/>
</dbReference>
<dbReference type="PROSITE" id="PS50011">
    <property type="entry name" value="PROTEIN_KINASE_DOM"/>
    <property type="match status" value="1"/>
</dbReference>
<dbReference type="SMART" id="SM00360">
    <property type="entry name" value="RRM"/>
    <property type="match status" value="1"/>
</dbReference>
<evidence type="ECO:0000256" key="2">
    <source>
        <dbReference type="ARBA" id="ARBA00001712"/>
    </source>
</evidence>
<feature type="domain" description="Protein kinase" evidence="18">
    <location>
        <begin position="800"/>
        <end position="1033"/>
    </location>
</feature>
<dbReference type="EMBL" id="CM015712">
    <property type="protein sequence ID" value="KAF3708507.1"/>
    <property type="molecule type" value="Genomic_DNA"/>
</dbReference>
<evidence type="ECO:0000256" key="11">
    <source>
        <dbReference type="ARBA" id="ARBA00022553"/>
    </source>
</evidence>
<dbReference type="PROSITE" id="PS00545">
    <property type="entry name" value="ALDOSE_1_EPIMERASE"/>
    <property type="match status" value="1"/>
</dbReference>
<dbReference type="PROSITE" id="PS50102">
    <property type="entry name" value="RRM"/>
    <property type="match status" value="1"/>
</dbReference>
<feature type="compositionally biased region" description="Acidic residues" evidence="17">
    <location>
        <begin position="411"/>
        <end position="432"/>
    </location>
</feature>
<dbReference type="EC" id="5.1.3.3" evidence="8"/>
<evidence type="ECO:0000256" key="7">
    <source>
        <dbReference type="ARBA" id="ARBA00011245"/>
    </source>
</evidence>
<dbReference type="InterPro" id="IPR006536">
    <property type="entry name" value="HnRNP-L/PTB"/>
</dbReference>
<sequence length="1049" mass="116250">MTEVSHQQWGEVPGQGSVDLFALESSKVRVEVLTLGAIIRSVCSRGKDGQMVDIVLGYDNLEGYVSDKRYLGAVVGRVANRIARGRFVVEEKVYQLDINNGPNALHGGLQGFNKAIWLATEVKDGVQLSLTSPDGDQGYPGEVQVSVTYTLQGETLTAEYQACSTKTTPINLTNHSYFNLAGQSAANIYDHLVSISAQSFLPVDDTSIPKGEIRAVEGTPFDLRKPVLIGPRLKELEGPGFDHNFCLSSPGDAYTERHAARVCHPPSGRILEVTTTQPGVQFYTANFLDGSIKGKGGSKYGKHSSFCLETQNWPDAVNQVQDQIDQLESTGRDVAVSSHLHTENQWCRRATQRQTGTESGTTRRAKGQIKNTVPFPNRSTAAASMSTLEAASQREEGEYGRAAKRLKTEERETEAEEREEGEEELEEGEDSDSGSLPGNGESAEDNRARWSASQYGAGRRDNGEDSHRISPSPVVHVRGLCEAVVEADLIDALEKFESVQCAQKAKAALNGADIYAGCCTLKIEYARPTRLNVIKNDNESWDYTKPYLVRRDRGKGRQRQAILGEHPSSYSENGYGPPCPLLPLPGNSRYKLSSVDTPDMVSYPLPQSSSSYSGHAPSSVAMVSGLHPSKMNCNRIFNLFCLYGNIEKVKFMKSVPGTALVEMGDEYAVDRAITHLNSIKVFGKRLNVCVSKQHAVIPSQVFELEDGSSSYKDFAMTRNNRFSSAGQASKNIIQPPSAVLHYYNVPPCISQDHLLRLCKEHDVPGFVKFKMFDAKPSSKTISGLLEFDSKTEAVEVLTVLNHYQIRIPSTYGVVYKGRHKATGQVVAMKKIRLESEEEGVPSTAVREVSLLQELKHPNVVRLLDVLMQESRLYLIFEFLSMDLKKYLDSIPSGQYMDPMLVKSYLYQILEGIYFCHCRRVLHRDLKPQNLLIDNKGVIKLADFGLARAFGVPVRVYTHEVVTLWTLGTPNNDVWPDVESLPDYKNTFPKWKSGNLSSMVKNLDKNGLDLLAKMLTYNPPKRISAREAMTHPYFDDLDKSTLPAATITKN</sequence>
<comment type="catalytic activity">
    <reaction evidence="2">
        <text>alpha-D-galactose = beta-D-galactose</text>
        <dbReference type="Rhea" id="RHEA:28675"/>
        <dbReference type="ChEBI" id="CHEBI:27667"/>
        <dbReference type="ChEBI" id="CHEBI:28061"/>
        <dbReference type="EC" id="5.1.3.3"/>
    </reaction>
    <physiologicalReaction direction="right-to-left" evidence="2">
        <dbReference type="Rhea" id="RHEA:28677"/>
    </physiologicalReaction>
</comment>